<name>A0A381U5D9_9ZZZZ</name>
<organism evidence="1">
    <name type="scientific">marine metagenome</name>
    <dbReference type="NCBI Taxonomy" id="408172"/>
    <lineage>
        <taxon>unclassified sequences</taxon>
        <taxon>metagenomes</taxon>
        <taxon>ecological metagenomes</taxon>
    </lineage>
</organism>
<dbReference type="EMBL" id="UINC01005496">
    <property type="protein sequence ID" value="SVA21693.1"/>
    <property type="molecule type" value="Genomic_DNA"/>
</dbReference>
<feature type="non-terminal residue" evidence="1">
    <location>
        <position position="1"/>
    </location>
</feature>
<sequence>VLLALFFKKNIQQSFVRSILLSKIESCLNNLTSKEAKGYNQPSGWLN</sequence>
<proteinExistence type="predicted"/>
<gene>
    <name evidence="1" type="ORF">METZ01_LOCUS74547</name>
</gene>
<accession>A0A381U5D9</accession>
<reference evidence="1" key="1">
    <citation type="submission" date="2018-05" db="EMBL/GenBank/DDBJ databases">
        <authorList>
            <person name="Lanie J.A."/>
            <person name="Ng W.-L."/>
            <person name="Kazmierczak K.M."/>
            <person name="Andrzejewski T.M."/>
            <person name="Davidsen T.M."/>
            <person name="Wayne K.J."/>
            <person name="Tettelin H."/>
            <person name="Glass J.I."/>
            <person name="Rusch D."/>
            <person name="Podicherti R."/>
            <person name="Tsui H.-C.T."/>
            <person name="Winkler M.E."/>
        </authorList>
    </citation>
    <scope>NUCLEOTIDE SEQUENCE</scope>
</reference>
<dbReference type="AlphaFoldDB" id="A0A381U5D9"/>
<protein>
    <submittedName>
        <fullName evidence="1">Uncharacterized protein</fullName>
    </submittedName>
</protein>
<evidence type="ECO:0000313" key="1">
    <source>
        <dbReference type="EMBL" id="SVA21693.1"/>
    </source>
</evidence>